<name>A0A7M2YV07_9ACTN</name>
<organism evidence="3 4">
    <name type="scientific">Gaiella occulta</name>
    <dbReference type="NCBI Taxonomy" id="1002870"/>
    <lineage>
        <taxon>Bacteria</taxon>
        <taxon>Bacillati</taxon>
        <taxon>Actinomycetota</taxon>
        <taxon>Thermoleophilia</taxon>
        <taxon>Gaiellales</taxon>
        <taxon>Gaiellaceae</taxon>
        <taxon>Gaiella</taxon>
    </lineage>
</organism>
<evidence type="ECO:0000313" key="4">
    <source>
        <dbReference type="Proteomes" id="UP000254134"/>
    </source>
</evidence>
<dbReference type="Proteomes" id="UP000254134">
    <property type="component" value="Unassembled WGS sequence"/>
</dbReference>
<dbReference type="InterPro" id="IPR029767">
    <property type="entry name" value="WecB-like"/>
</dbReference>
<evidence type="ECO:0000256" key="1">
    <source>
        <dbReference type="RuleBase" id="RU003513"/>
    </source>
</evidence>
<feature type="domain" description="UDP-N-acetylglucosamine 2-epimerase" evidence="2">
    <location>
        <begin position="24"/>
        <end position="344"/>
    </location>
</feature>
<dbReference type="SUPFAM" id="SSF53756">
    <property type="entry name" value="UDP-Glycosyltransferase/glycogen phosphorylase"/>
    <property type="match status" value="1"/>
</dbReference>
<dbReference type="Pfam" id="PF02350">
    <property type="entry name" value="Epimerase_2"/>
    <property type="match status" value="1"/>
</dbReference>
<dbReference type="PANTHER" id="PTHR43174:SF1">
    <property type="entry name" value="UDP-N-ACETYLGLUCOSAMINE 2-EPIMERASE"/>
    <property type="match status" value="1"/>
</dbReference>
<dbReference type="NCBIfam" id="TIGR00236">
    <property type="entry name" value="wecB"/>
    <property type="match status" value="1"/>
</dbReference>
<reference evidence="3 4" key="1">
    <citation type="submission" date="2018-07" db="EMBL/GenBank/DDBJ databases">
        <title>High-quality-draft genome sequence of Gaiella occulta.</title>
        <authorList>
            <person name="Severino R."/>
            <person name="Froufe H.J.C."/>
            <person name="Rainey F.A."/>
            <person name="Barroso C."/>
            <person name="Albuquerque L."/>
            <person name="Lobo-Da-Cunha A."/>
            <person name="Da Costa M.S."/>
            <person name="Egas C."/>
        </authorList>
    </citation>
    <scope>NUCLEOTIDE SEQUENCE [LARGE SCALE GENOMIC DNA]</scope>
    <source>
        <strain evidence="3 4">F2-233</strain>
    </source>
</reference>
<comment type="similarity">
    <text evidence="1">Belongs to the UDP-N-acetylglucosamine 2-epimerase family.</text>
</comment>
<dbReference type="InterPro" id="IPR003331">
    <property type="entry name" value="UDP_GlcNAc_Epimerase_2_dom"/>
</dbReference>
<evidence type="ECO:0000259" key="2">
    <source>
        <dbReference type="Pfam" id="PF02350"/>
    </source>
</evidence>
<dbReference type="EMBL" id="QQZY01000005">
    <property type="protein sequence ID" value="RDI73981.1"/>
    <property type="molecule type" value="Genomic_DNA"/>
</dbReference>
<proteinExistence type="inferred from homology"/>
<dbReference type="AlphaFoldDB" id="A0A7M2YV07"/>
<protein>
    <submittedName>
        <fullName evidence="3">WecB: UDP-N-acetylglucosamine 2-epimerase</fullName>
    </submittedName>
</protein>
<sequence length="353" mass="37304">MNVLTVVGNRPQFVKSAPLSVALRDARIHETVVHTGQHWDDEMSAVFFDDLGIPAPAHLLDLRTADADVLRAAAARVVALERPDAVLVLGDTNTTLAGAQAGAAAGVPVAHVEAGLRSGDLTMPEERNRIAVDAISALLFAPDERSAATLRGEGVEGEIHVVGDVMADAARRFVPLARSRSRILARLRLEPGSYVVATVHREANVRPQRLERIVRGLGACGRPTVLPAHPRTRAVLAQNDVAVPPNVSVIEPLGYLDFAALASQAAVIATDSGGLQKEAYWYGVPCVTMRPSTEWIDTVLAGANTLVDDDPARIAAAIETARMPAERPVLYGDGHASGRIAAALAATIARRAS</sequence>
<dbReference type="Gene3D" id="3.40.50.2000">
    <property type="entry name" value="Glycogen Phosphorylase B"/>
    <property type="match status" value="2"/>
</dbReference>
<keyword evidence="1" id="KW-0413">Isomerase</keyword>
<accession>A0A7M2YV07</accession>
<dbReference type="PANTHER" id="PTHR43174">
    <property type="entry name" value="UDP-N-ACETYLGLUCOSAMINE 2-EPIMERASE"/>
    <property type="match status" value="1"/>
</dbReference>
<gene>
    <name evidence="3" type="ORF">Gocc_2078</name>
</gene>
<dbReference type="OrthoDB" id="9803238at2"/>
<reference evidence="4" key="2">
    <citation type="journal article" date="2019" name="MicrobiologyOpen">
        <title>High-quality draft genome sequence of Gaiella occulta isolated from a 150 meter deep mineral water borehole and comparison with the genome sequences of other deep-branching lineages of the phylum Actinobacteria.</title>
        <authorList>
            <person name="Severino R."/>
            <person name="Froufe H.J.C."/>
            <person name="Barroso C."/>
            <person name="Albuquerque L."/>
            <person name="Lobo-da-Cunha A."/>
            <person name="da Costa M.S."/>
            <person name="Egas C."/>
        </authorList>
    </citation>
    <scope>NUCLEOTIDE SEQUENCE [LARGE SCALE GENOMIC DNA]</scope>
    <source>
        <strain evidence="4">F2-233</strain>
    </source>
</reference>
<comment type="caution">
    <text evidence="3">The sequence shown here is derived from an EMBL/GenBank/DDBJ whole genome shotgun (WGS) entry which is preliminary data.</text>
</comment>
<dbReference type="GO" id="GO:0016853">
    <property type="term" value="F:isomerase activity"/>
    <property type="evidence" value="ECO:0007669"/>
    <property type="project" value="UniProtKB-KW"/>
</dbReference>
<evidence type="ECO:0000313" key="3">
    <source>
        <dbReference type="EMBL" id="RDI73981.1"/>
    </source>
</evidence>
<dbReference type="CDD" id="cd03786">
    <property type="entry name" value="GTB_UDP-GlcNAc_2-Epimerase"/>
    <property type="match status" value="1"/>
</dbReference>
<dbReference type="RefSeq" id="WP_114796513.1">
    <property type="nucleotide sequence ID" value="NZ_QQZY01000005.1"/>
</dbReference>
<keyword evidence="4" id="KW-1185">Reference proteome</keyword>